<keyword evidence="3" id="KW-1185">Reference proteome</keyword>
<dbReference type="RefSeq" id="XP_033672164.1">
    <property type="nucleotide sequence ID" value="XM_033811616.1"/>
</dbReference>
<sequence length="122" mass="13160">MAMAKEWQTPALEGGIARSITAASMNQFRARPRLCALVAGRILGMGSTERVQASSQGSGTVRRASYMDFARRTTTNSSNARVDAQRARLVRSKQAAAEQKGGQTNWRDEEQDSALHSSTTAG</sequence>
<organism evidence="2 3">
    <name type="scientific">Zasmidium cellare ATCC 36951</name>
    <dbReference type="NCBI Taxonomy" id="1080233"/>
    <lineage>
        <taxon>Eukaryota</taxon>
        <taxon>Fungi</taxon>
        <taxon>Dikarya</taxon>
        <taxon>Ascomycota</taxon>
        <taxon>Pezizomycotina</taxon>
        <taxon>Dothideomycetes</taxon>
        <taxon>Dothideomycetidae</taxon>
        <taxon>Mycosphaerellales</taxon>
        <taxon>Mycosphaerellaceae</taxon>
        <taxon>Zasmidium</taxon>
    </lineage>
</organism>
<feature type="region of interest" description="Disordered" evidence="1">
    <location>
        <begin position="71"/>
        <end position="122"/>
    </location>
</feature>
<dbReference type="GeneID" id="54564888"/>
<gene>
    <name evidence="2" type="ORF">M409DRAFT_50740</name>
</gene>
<proteinExistence type="predicted"/>
<dbReference type="EMBL" id="ML993583">
    <property type="protein sequence ID" value="KAF2171275.1"/>
    <property type="molecule type" value="Genomic_DNA"/>
</dbReference>
<dbReference type="AlphaFoldDB" id="A0A6A6CW68"/>
<protein>
    <submittedName>
        <fullName evidence="2">Uncharacterized protein</fullName>
    </submittedName>
</protein>
<accession>A0A6A6CW68</accession>
<evidence type="ECO:0000313" key="3">
    <source>
        <dbReference type="Proteomes" id="UP000799537"/>
    </source>
</evidence>
<name>A0A6A6CW68_ZASCE</name>
<reference evidence="2" key="1">
    <citation type="journal article" date="2020" name="Stud. Mycol.">
        <title>101 Dothideomycetes genomes: a test case for predicting lifestyles and emergence of pathogens.</title>
        <authorList>
            <person name="Haridas S."/>
            <person name="Albert R."/>
            <person name="Binder M."/>
            <person name="Bloem J."/>
            <person name="Labutti K."/>
            <person name="Salamov A."/>
            <person name="Andreopoulos B."/>
            <person name="Baker S."/>
            <person name="Barry K."/>
            <person name="Bills G."/>
            <person name="Bluhm B."/>
            <person name="Cannon C."/>
            <person name="Castanera R."/>
            <person name="Culley D."/>
            <person name="Daum C."/>
            <person name="Ezra D."/>
            <person name="Gonzalez J."/>
            <person name="Henrissat B."/>
            <person name="Kuo A."/>
            <person name="Liang C."/>
            <person name="Lipzen A."/>
            <person name="Lutzoni F."/>
            <person name="Magnuson J."/>
            <person name="Mondo S."/>
            <person name="Nolan M."/>
            <person name="Ohm R."/>
            <person name="Pangilinan J."/>
            <person name="Park H.-J."/>
            <person name="Ramirez L."/>
            <person name="Alfaro M."/>
            <person name="Sun H."/>
            <person name="Tritt A."/>
            <person name="Yoshinaga Y."/>
            <person name="Zwiers L.-H."/>
            <person name="Turgeon B."/>
            <person name="Goodwin S."/>
            <person name="Spatafora J."/>
            <person name="Crous P."/>
            <person name="Grigoriev I."/>
        </authorList>
    </citation>
    <scope>NUCLEOTIDE SEQUENCE</scope>
    <source>
        <strain evidence="2">ATCC 36951</strain>
    </source>
</reference>
<dbReference type="Proteomes" id="UP000799537">
    <property type="component" value="Unassembled WGS sequence"/>
</dbReference>
<evidence type="ECO:0000256" key="1">
    <source>
        <dbReference type="SAM" id="MobiDB-lite"/>
    </source>
</evidence>
<evidence type="ECO:0000313" key="2">
    <source>
        <dbReference type="EMBL" id="KAF2171275.1"/>
    </source>
</evidence>